<dbReference type="RefSeq" id="WP_055944633.1">
    <property type="nucleotide sequence ID" value="NZ_JAQDCV010000005.1"/>
</dbReference>
<keyword evidence="1" id="KW-0472">Membrane</keyword>
<proteinExistence type="predicted"/>
<keyword evidence="4" id="KW-1185">Reference proteome</keyword>
<dbReference type="InterPro" id="IPR025377">
    <property type="entry name" value="DUF4367"/>
</dbReference>
<evidence type="ECO:0000256" key="1">
    <source>
        <dbReference type="SAM" id="Phobius"/>
    </source>
</evidence>
<evidence type="ECO:0000259" key="2">
    <source>
        <dbReference type="Pfam" id="PF14285"/>
    </source>
</evidence>
<evidence type="ECO:0000313" key="4">
    <source>
        <dbReference type="Proteomes" id="UP000050833"/>
    </source>
</evidence>
<keyword evidence="1" id="KW-1133">Transmembrane helix</keyword>
<dbReference type="AlphaFoldDB" id="A0AAW3JQV6"/>
<feature type="domain" description="DUF4367" evidence="2">
    <location>
        <begin position="133"/>
        <end position="233"/>
    </location>
</feature>
<name>A0AAW3JQV6_9FIRM</name>
<accession>A0AAW3JQV6</accession>
<reference evidence="3 4" key="1">
    <citation type="submission" date="2015-10" db="EMBL/GenBank/DDBJ databases">
        <title>Butyribacter intestini gen. nov., sp. nov., a butyric acid-producing bacterium of the family Lachnospiraceae isolated from the human faeces.</title>
        <authorList>
            <person name="Zou Y."/>
            <person name="Xue W."/>
            <person name="Luo G."/>
            <person name="Lv M."/>
        </authorList>
    </citation>
    <scope>NUCLEOTIDE SEQUENCE [LARGE SCALE GENOMIC DNA]</scope>
    <source>
        <strain evidence="3 4">TF01-11</strain>
    </source>
</reference>
<dbReference type="Pfam" id="PF14285">
    <property type="entry name" value="DUF4367"/>
    <property type="match status" value="1"/>
</dbReference>
<organism evidence="3 4">
    <name type="scientific">Butyribacter intestini</name>
    <dbReference type="NCBI Taxonomy" id="1703332"/>
    <lineage>
        <taxon>Bacteria</taxon>
        <taxon>Bacillati</taxon>
        <taxon>Bacillota</taxon>
        <taxon>Clostridia</taxon>
        <taxon>Lachnospirales</taxon>
        <taxon>Lachnospiraceae</taxon>
        <taxon>Butyribacter</taxon>
    </lineage>
</organism>
<comment type="caution">
    <text evidence="3">The sequence shown here is derived from an EMBL/GenBank/DDBJ whole genome shotgun (WGS) entry which is preliminary data.</text>
</comment>
<dbReference type="Proteomes" id="UP000050833">
    <property type="component" value="Unassembled WGS sequence"/>
</dbReference>
<feature type="transmembrane region" description="Helical" evidence="1">
    <location>
        <begin position="63"/>
        <end position="81"/>
    </location>
</feature>
<keyword evidence="1" id="KW-0812">Transmembrane</keyword>
<sequence length="234" mass="27513">MNDKEIRDYLKVYEREVEKKYDDVDLEKIQLPSDFKERTKDKIISGRNDEKTTEYRKHKILRLLTKASAIVVFISSVLFAATKMDANIFGFDAWKTTKIDKNSGGNVGITYDQNKKTKENGADKAKERKKDFPDYVPEVYKISEQNTDEDFSYIKWVENKKYLFYSKNKILKDARYSGRDIDGRKVSIAGYVGYIYEEQGERTLQWNDDKYINTIGTDDDMDESELFKMAESMY</sequence>
<evidence type="ECO:0000313" key="3">
    <source>
        <dbReference type="EMBL" id="KQC85102.1"/>
    </source>
</evidence>
<dbReference type="EMBL" id="LLKB01000005">
    <property type="protein sequence ID" value="KQC85102.1"/>
    <property type="molecule type" value="Genomic_DNA"/>
</dbReference>
<gene>
    <name evidence="3" type="ORF">APZ18_10390</name>
</gene>
<protein>
    <recommendedName>
        <fullName evidence="2">DUF4367 domain-containing protein</fullName>
    </recommendedName>
</protein>